<accession>A0A8S8XA83</accession>
<comment type="similarity">
    <text evidence="1">Belongs to the PRORSD1 family.</text>
</comment>
<dbReference type="GO" id="GO:0003677">
    <property type="term" value="F:DNA binding"/>
    <property type="evidence" value="ECO:0007669"/>
    <property type="project" value="UniProtKB-KW"/>
</dbReference>
<dbReference type="InterPro" id="IPR040285">
    <property type="entry name" value="ProX/PRXD1"/>
</dbReference>
<dbReference type="PANTHER" id="PTHR31423">
    <property type="entry name" value="YBAK DOMAIN-CONTAINING PROTEIN"/>
    <property type="match status" value="1"/>
</dbReference>
<keyword evidence="4" id="KW-1185">Reference proteome</keyword>
<dbReference type="GO" id="GO:0002161">
    <property type="term" value="F:aminoacyl-tRNA deacylase activity"/>
    <property type="evidence" value="ECO:0007669"/>
    <property type="project" value="InterPro"/>
</dbReference>
<dbReference type="Gene3D" id="3.90.960.10">
    <property type="entry name" value="YbaK/aminoacyl-tRNA synthetase-associated domain"/>
    <property type="match status" value="1"/>
</dbReference>
<dbReference type="Pfam" id="PF04073">
    <property type="entry name" value="tRNA_edit"/>
    <property type="match status" value="1"/>
</dbReference>
<comment type="caution">
    <text evidence="3">The sequence shown here is derived from an EMBL/GenBank/DDBJ whole genome shotgun (WGS) entry which is preliminary data.</text>
</comment>
<organism evidence="3 4">
    <name type="scientific">Roseiterribacter gracilis</name>
    <dbReference type="NCBI Taxonomy" id="2812848"/>
    <lineage>
        <taxon>Bacteria</taxon>
        <taxon>Pseudomonadati</taxon>
        <taxon>Pseudomonadota</taxon>
        <taxon>Alphaproteobacteria</taxon>
        <taxon>Rhodospirillales</taxon>
        <taxon>Roseiterribacteraceae</taxon>
        <taxon>Roseiterribacter</taxon>
    </lineage>
</organism>
<dbReference type="Proteomes" id="UP000681075">
    <property type="component" value="Unassembled WGS sequence"/>
</dbReference>
<dbReference type="FunFam" id="3.90.960.10:FF:000005">
    <property type="entry name" value="Putative prolyl-tRNA synthetase"/>
    <property type="match status" value="1"/>
</dbReference>
<dbReference type="RefSeq" id="WP_420241227.1">
    <property type="nucleotide sequence ID" value="NZ_BOPV01000001.1"/>
</dbReference>
<dbReference type="CDD" id="cd04335">
    <property type="entry name" value="PrdX_deacylase"/>
    <property type="match status" value="1"/>
</dbReference>
<protein>
    <submittedName>
        <fullName evidence="3">DNA-binding protein</fullName>
    </submittedName>
</protein>
<evidence type="ECO:0000313" key="3">
    <source>
        <dbReference type="EMBL" id="GIL38257.1"/>
    </source>
</evidence>
<dbReference type="InterPro" id="IPR007214">
    <property type="entry name" value="YbaK/aa-tRNA-synth-assoc-dom"/>
</dbReference>
<reference evidence="3" key="1">
    <citation type="submission" date="2021-02" db="EMBL/GenBank/DDBJ databases">
        <title>Genome sequence of Rhodospirillales sp. strain TMPK1 isolated from soil.</title>
        <authorList>
            <person name="Nakai R."/>
            <person name="Kusada H."/>
            <person name="Tamaki H."/>
        </authorList>
    </citation>
    <scope>NUCLEOTIDE SEQUENCE</scope>
    <source>
        <strain evidence="3">TMPK1</strain>
    </source>
</reference>
<dbReference type="AlphaFoldDB" id="A0A8S8XA83"/>
<feature type="domain" description="YbaK/aminoacyl-tRNA synthetase-associated" evidence="2">
    <location>
        <begin position="24"/>
        <end position="148"/>
    </location>
</feature>
<evidence type="ECO:0000313" key="4">
    <source>
        <dbReference type="Proteomes" id="UP000681075"/>
    </source>
</evidence>
<gene>
    <name evidence="3" type="ORF">TMPK1_04940</name>
</gene>
<name>A0A8S8XA83_9PROT</name>
<dbReference type="SUPFAM" id="SSF55826">
    <property type="entry name" value="YbaK/ProRS associated domain"/>
    <property type="match status" value="1"/>
</dbReference>
<evidence type="ECO:0000259" key="2">
    <source>
        <dbReference type="Pfam" id="PF04073"/>
    </source>
</evidence>
<keyword evidence="3" id="KW-0238">DNA-binding</keyword>
<evidence type="ECO:0000256" key="1">
    <source>
        <dbReference type="ARBA" id="ARBA00010201"/>
    </source>
</evidence>
<dbReference type="EMBL" id="BOPV01000001">
    <property type="protein sequence ID" value="GIL38257.1"/>
    <property type="molecule type" value="Genomic_DNA"/>
</dbReference>
<dbReference type="PANTHER" id="PTHR31423:SF3">
    <property type="entry name" value="PROLYL-TRNA SYNTHETASE ASSOCIATED DOMAIN-CONTAINING PROTEIN 1-RELATED"/>
    <property type="match status" value="1"/>
</dbReference>
<sequence>MTPAEQALRASLDAADVAFTTIEHEPVFTVEQSAPLHDKIPGLHTKNLFLKDADGALFLVTAPALLPLDLKRVASLIGAKRLSFGRPDLLIETLGVEPGSVTTLAAFNDRDGRVRVVLDRTLAGDDDVGVHPLRNSATTILRGTELVRWLTLVCHAPLIVDLEQARRN</sequence>
<proteinExistence type="inferred from homology"/>
<dbReference type="InterPro" id="IPR036754">
    <property type="entry name" value="YbaK/aa-tRNA-synt-asso_dom_sf"/>
</dbReference>